<sequence length="747" mass="80938">MSSNSSEDVPKRPSGLHPARSFTRMESSTTANPFARTRSKTMQNMTAPESVDSDALPLPLSPEDDSGEGEPDVFEKRGSSDSENGNNAEDGDPLVESTEAGFDELPIELMSLTDRFVNSLSAKVYSTPPSIDQISDMFQEFYVRTDTHIATHISALASRLNREPSPVRLRSVKGGTTAGAEKAVDHQMLTASEVAEKRKARKLLAYKRVALEEAVERRACESIYDKIWRHKSTLDEVRDEKLRSKTAALSVVGIDLKDLGIEAFSGDEKKQEEANEWLTTARESLMRMNDEKYPLGKLHHLTAAHKAIVDTLTNLLPSSSSADEILPTLIYSLITCPPDGLNAISNLLFIQRFRSASKMDGETAYCLTNLEAAISFLENVDLSSLRADELPEGQQKTPSGSVTPASERADPFKQPKDVPSPSVTSASAAPEFSKPDTPSKDSMSATLPRPQLSVPQTQQRRLSNLFQPPSKVLGAANDAVRNTADQGLKNIGNTLDNSFNFLFGRLKEMQNQGTGQRPVLPKTLDEARRLVTSPSKLDSGTDLNEDGSIKALSTPDPVQRPTRARTEDRLLAIVGGNKTPRERSADSAQSRSSNTRNPTMPSRSQKEEATPSPTPGGSIFSSSSASTPLESMKNFGNTFNPLNHIPGMIRGFGRSATTPEAGQGTMSPAAPAPIPTAPSPADNKAKPALTTDGATDISALLSKIDPPLRRFLETEDPGDLRLRDVAELLQDYKRLATVLATLGESSN</sequence>
<dbReference type="InterPro" id="IPR037191">
    <property type="entry name" value="VPS9_dom_sf"/>
</dbReference>
<feature type="region of interest" description="Disordered" evidence="1">
    <location>
        <begin position="1"/>
        <end position="96"/>
    </location>
</feature>
<proteinExistence type="predicted"/>
<dbReference type="PROSITE" id="PS51205">
    <property type="entry name" value="VPS9"/>
    <property type="match status" value="1"/>
</dbReference>
<feature type="compositionally biased region" description="Polar residues" evidence="1">
    <location>
        <begin position="532"/>
        <end position="542"/>
    </location>
</feature>
<dbReference type="AlphaFoldDB" id="V5FYU9"/>
<protein>
    <submittedName>
        <fullName evidence="3">VPS9 domain protein</fullName>
    </submittedName>
</protein>
<dbReference type="HOGENOM" id="CLU_017705_0_0_1"/>
<dbReference type="OrthoDB" id="10264848at2759"/>
<evidence type="ECO:0000313" key="4">
    <source>
        <dbReference type="Proteomes" id="UP000018001"/>
    </source>
</evidence>
<evidence type="ECO:0000313" key="3">
    <source>
        <dbReference type="EMBL" id="GAD93802.1"/>
    </source>
</evidence>
<evidence type="ECO:0000259" key="2">
    <source>
        <dbReference type="PROSITE" id="PS51205"/>
    </source>
</evidence>
<accession>V5FYU9</accession>
<keyword evidence="4" id="KW-1185">Reference proteome</keyword>
<name>V5FYU9_BYSSN</name>
<dbReference type="GO" id="GO:0016192">
    <property type="term" value="P:vesicle-mediated transport"/>
    <property type="evidence" value="ECO:0007669"/>
    <property type="project" value="InterPro"/>
</dbReference>
<dbReference type="GO" id="GO:0031267">
    <property type="term" value="F:small GTPase binding"/>
    <property type="evidence" value="ECO:0007669"/>
    <property type="project" value="TreeGrafter"/>
</dbReference>
<dbReference type="PANTHER" id="PTHR23101">
    <property type="entry name" value="RAB GDP/GTP EXCHANGE FACTOR"/>
    <property type="match status" value="1"/>
</dbReference>
<dbReference type="EMBL" id="BAUL01000067">
    <property type="protein sequence ID" value="GAD93802.1"/>
    <property type="molecule type" value="Genomic_DNA"/>
</dbReference>
<organism evidence="3 4">
    <name type="scientific">Byssochlamys spectabilis (strain No. 5 / NBRC 109023)</name>
    <name type="common">Paecilomyces variotii</name>
    <dbReference type="NCBI Taxonomy" id="1356009"/>
    <lineage>
        <taxon>Eukaryota</taxon>
        <taxon>Fungi</taxon>
        <taxon>Dikarya</taxon>
        <taxon>Ascomycota</taxon>
        <taxon>Pezizomycotina</taxon>
        <taxon>Eurotiomycetes</taxon>
        <taxon>Eurotiomycetidae</taxon>
        <taxon>Eurotiales</taxon>
        <taxon>Thermoascaceae</taxon>
        <taxon>Paecilomyces</taxon>
    </lineage>
</organism>
<feature type="compositionally biased region" description="Polar residues" evidence="1">
    <location>
        <begin position="586"/>
        <end position="603"/>
    </location>
</feature>
<feature type="compositionally biased region" description="Polar residues" evidence="1">
    <location>
        <begin position="394"/>
        <end position="404"/>
    </location>
</feature>
<feature type="region of interest" description="Disordered" evidence="1">
    <location>
        <begin position="650"/>
        <end position="685"/>
    </location>
</feature>
<feature type="compositionally biased region" description="Low complexity" evidence="1">
    <location>
        <begin position="615"/>
        <end position="628"/>
    </location>
</feature>
<gene>
    <name evidence="3" type="ORF">PVAR5_2417</name>
</gene>
<feature type="compositionally biased region" description="Polar residues" evidence="1">
    <location>
        <begin position="655"/>
        <end position="666"/>
    </location>
</feature>
<dbReference type="GO" id="GO:0005829">
    <property type="term" value="C:cytosol"/>
    <property type="evidence" value="ECO:0007669"/>
    <property type="project" value="TreeGrafter"/>
</dbReference>
<dbReference type="InParanoid" id="V5FYU9"/>
<feature type="region of interest" description="Disordered" evidence="1">
    <location>
        <begin position="532"/>
        <end position="632"/>
    </location>
</feature>
<feature type="compositionally biased region" description="Acidic residues" evidence="1">
    <location>
        <begin position="62"/>
        <end position="72"/>
    </location>
</feature>
<evidence type="ECO:0000256" key="1">
    <source>
        <dbReference type="SAM" id="MobiDB-lite"/>
    </source>
</evidence>
<dbReference type="eggNOG" id="KOG2319">
    <property type="taxonomic scope" value="Eukaryota"/>
</dbReference>
<feature type="region of interest" description="Disordered" evidence="1">
    <location>
        <begin position="387"/>
        <end position="458"/>
    </location>
</feature>
<reference evidence="4" key="1">
    <citation type="journal article" date="2014" name="Genome Announc.">
        <title>Draft genome sequence of the formaldehyde-resistant fungus Byssochlamys spectabilis No. 5 (anamorph Paecilomyces variotii No. 5) (NBRC109023).</title>
        <authorList>
            <person name="Oka T."/>
            <person name="Ekino K."/>
            <person name="Fukuda K."/>
            <person name="Nomura Y."/>
        </authorList>
    </citation>
    <scope>NUCLEOTIDE SEQUENCE [LARGE SCALE GENOMIC DNA]</scope>
    <source>
        <strain evidence="4">No. 5 / NBRC 109023</strain>
    </source>
</reference>
<comment type="caution">
    <text evidence="3">The sequence shown here is derived from an EMBL/GenBank/DDBJ whole genome shotgun (WGS) entry which is preliminary data.</text>
</comment>
<dbReference type="SUPFAM" id="SSF109993">
    <property type="entry name" value="VPS9 domain"/>
    <property type="match status" value="1"/>
</dbReference>
<feature type="compositionally biased region" description="Basic and acidic residues" evidence="1">
    <location>
        <begin position="407"/>
        <end position="416"/>
    </location>
</feature>
<feature type="domain" description="VPS9" evidence="2">
    <location>
        <begin position="236"/>
        <end position="386"/>
    </location>
</feature>
<dbReference type="GO" id="GO:0030139">
    <property type="term" value="C:endocytic vesicle"/>
    <property type="evidence" value="ECO:0007669"/>
    <property type="project" value="TreeGrafter"/>
</dbReference>
<dbReference type="GO" id="GO:0005085">
    <property type="term" value="F:guanyl-nucleotide exchange factor activity"/>
    <property type="evidence" value="ECO:0007669"/>
    <property type="project" value="InterPro"/>
</dbReference>
<dbReference type="InterPro" id="IPR045046">
    <property type="entry name" value="Vps9-like"/>
</dbReference>
<dbReference type="PANTHER" id="PTHR23101:SF97">
    <property type="entry name" value="DOMAIN PROTEIN, PUTATIVE (AFU_ORTHOLOGUE AFUA_2G10890)-RELATED"/>
    <property type="match status" value="1"/>
</dbReference>
<dbReference type="InterPro" id="IPR003123">
    <property type="entry name" value="VPS9"/>
</dbReference>
<dbReference type="Proteomes" id="UP000018001">
    <property type="component" value="Unassembled WGS sequence"/>
</dbReference>
<dbReference type="Pfam" id="PF02204">
    <property type="entry name" value="VPS9"/>
    <property type="match status" value="1"/>
</dbReference>
<feature type="compositionally biased region" description="Low complexity" evidence="1">
    <location>
        <begin position="419"/>
        <end position="430"/>
    </location>
</feature>
<dbReference type="SMART" id="SM00167">
    <property type="entry name" value="VPS9"/>
    <property type="match status" value="1"/>
</dbReference>
<dbReference type="Gene3D" id="1.20.1050.80">
    <property type="entry name" value="VPS9 domain"/>
    <property type="match status" value="1"/>
</dbReference>